<feature type="domain" description="Type II secretion system protein GspF" evidence="7">
    <location>
        <begin position="163"/>
        <end position="291"/>
    </location>
</feature>
<evidence type="ECO:0000259" key="7">
    <source>
        <dbReference type="Pfam" id="PF00482"/>
    </source>
</evidence>
<dbReference type="PANTHER" id="PTHR35007">
    <property type="entry name" value="INTEGRAL MEMBRANE PROTEIN-RELATED"/>
    <property type="match status" value="1"/>
</dbReference>
<evidence type="ECO:0000313" key="9">
    <source>
        <dbReference type="Proteomes" id="UP000283128"/>
    </source>
</evidence>
<dbReference type="AlphaFoldDB" id="A0A3S3UKF6"/>
<reference evidence="8 9" key="1">
    <citation type="submission" date="2019-01" db="EMBL/GenBank/DDBJ databases">
        <title>Genome sequences of Streptomyces and Rhizobium isolates collected from root and soil.</title>
        <authorList>
            <person name="Chhettri S."/>
            <person name="Sevigny J.L."/>
            <person name="Sen A."/>
            <person name="Ennis N."/>
            <person name="Tisa L."/>
        </authorList>
    </citation>
    <scope>NUCLEOTIDE SEQUENCE [LARGE SCALE GENOMIC DNA]</scope>
    <source>
        <strain evidence="8 9">San01</strain>
    </source>
</reference>
<evidence type="ECO:0000256" key="2">
    <source>
        <dbReference type="ARBA" id="ARBA00022475"/>
    </source>
</evidence>
<dbReference type="OrthoDB" id="5243064at2"/>
<keyword evidence="4 6" id="KW-1133">Transmembrane helix</keyword>
<dbReference type="Pfam" id="PF00482">
    <property type="entry name" value="T2SSF"/>
    <property type="match status" value="1"/>
</dbReference>
<evidence type="ECO:0000256" key="4">
    <source>
        <dbReference type="ARBA" id="ARBA00022989"/>
    </source>
</evidence>
<gene>
    <name evidence="8" type="ORF">EOT10_03800</name>
</gene>
<sequence>MMTVILLGLGLGGFLALTVYGINPPRPSLADTLTRLGTPITAAFEPVSADTGEGWASRLGWRAVPALKALGLPTRSLRDDLAVADVPVERFLAEKTGAFLAGLLAPSVASLLLWALTGSGLGMQSTVLGSLLTGTVLFFTPDLSVRSEAQRRRKELRHTLSVFLNLVVIALAGGAGIHQALSDAGTNPHGWGAAQLRRALTASEVGRTNVWHELGALGARTGVRELAELAATVSLAGSEGAKIRVSLEAKAAAMRTRSLAESDGAAQSATERMSLPVVVLFAGFLVFIGYPALQNVLAGL</sequence>
<dbReference type="GO" id="GO:0005886">
    <property type="term" value="C:plasma membrane"/>
    <property type="evidence" value="ECO:0007669"/>
    <property type="project" value="UniProtKB-SubCell"/>
</dbReference>
<feature type="transmembrane region" description="Helical" evidence="6">
    <location>
        <begin position="273"/>
        <end position="293"/>
    </location>
</feature>
<proteinExistence type="predicted"/>
<evidence type="ECO:0000256" key="5">
    <source>
        <dbReference type="ARBA" id="ARBA00023136"/>
    </source>
</evidence>
<keyword evidence="9" id="KW-1185">Reference proteome</keyword>
<comment type="subcellular location">
    <subcellularLocation>
        <location evidence="1">Cell membrane</location>
        <topology evidence="1">Multi-pass membrane protein</topology>
    </subcellularLocation>
</comment>
<dbReference type="InterPro" id="IPR018076">
    <property type="entry name" value="T2SS_GspF_dom"/>
</dbReference>
<organism evidence="8 9">
    <name type="scientific">Streptomyces antnestii</name>
    <dbReference type="NCBI Taxonomy" id="2494256"/>
    <lineage>
        <taxon>Bacteria</taxon>
        <taxon>Bacillati</taxon>
        <taxon>Actinomycetota</taxon>
        <taxon>Actinomycetes</taxon>
        <taxon>Kitasatosporales</taxon>
        <taxon>Streptomycetaceae</taxon>
        <taxon>Streptomyces</taxon>
    </lineage>
</organism>
<keyword evidence="3 6" id="KW-0812">Transmembrane</keyword>
<evidence type="ECO:0000256" key="6">
    <source>
        <dbReference type="SAM" id="Phobius"/>
    </source>
</evidence>
<protein>
    <submittedName>
        <fullName evidence="8">Type II secretion protein F</fullName>
    </submittedName>
</protein>
<feature type="transmembrane region" description="Helical" evidence="6">
    <location>
        <begin position="111"/>
        <end position="139"/>
    </location>
</feature>
<feature type="transmembrane region" description="Helical" evidence="6">
    <location>
        <begin position="160"/>
        <end position="181"/>
    </location>
</feature>
<keyword evidence="5 6" id="KW-0472">Membrane</keyword>
<evidence type="ECO:0000256" key="3">
    <source>
        <dbReference type="ARBA" id="ARBA00022692"/>
    </source>
</evidence>
<dbReference type="PANTHER" id="PTHR35007:SF1">
    <property type="entry name" value="PILUS ASSEMBLY PROTEIN"/>
    <property type="match status" value="1"/>
</dbReference>
<accession>A0A3S3UKF6</accession>
<evidence type="ECO:0000313" key="8">
    <source>
        <dbReference type="EMBL" id="RVU28979.1"/>
    </source>
</evidence>
<dbReference type="EMBL" id="RZYA01000001">
    <property type="protein sequence ID" value="RVU28979.1"/>
    <property type="molecule type" value="Genomic_DNA"/>
</dbReference>
<name>A0A3S3UKF6_9ACTN</name>
<evidence type="ECO:0000256" key="1">
    <source>
        <dbReference type="ARBA" id="ARBA00004651"/>
    </source>
</evidence>
<keyword evidence="2" id="KW-1003">Cell membrane</keyword>
<comment type="caution">
    <text evidence="8">The sequence shown here is derived from an EMBL/GenBank/DDBJ whole genome shotgun (WGS) entry which is preliminary data.</text>
</comment>
<dbReference type="Proteomes" id="UP000283128">
    <property type="component" value="Unassembled WGS sequence"/>
</dbReference>